<feature type="transmembrane region" description="Helical" evidence="5">
    <location>
        <begin position="85"/>
        <end position="103"/>
    </location>
</feature>
<protein>
    <submittedName>
        <fullName evidence="7">Rhombosortase</fullName>
        <ecNumber evidence="7">3.4.21.-</ecNumber>
    </submittedName>
</protein>
<evidence type="ECO:0000313" key="7">
    <source>
        <dbReference type="EMBL" id="MFD1216734.1"/>
    </source>
</evidence>
<comment type="subcellular location">
    <subcellularLocation>
        <location evidence="1">Membrane</location>
        <topology evidence="1">Multi-pass membrane protein</topology>
    </subcellularLocation>
</comment>
<dbReference type="EMBL" id="JBHTLR010000008">
    <property type="protein sequence ID" value="MFD1216734.1"/>
    <property type="molecule type" value="Genomic_DNA"/>
</dbReference>
<name>A0ABW3U866_9GAMM</name>
<dbReference type="NCBIfam" id="TIGR03902">
    <property type="entry name" value="rhom_GG_sort"/>
    <property type="match status" value="1"/>
</dbReference>
<evidence type="ECO:0000256" key="3">
    <source>
        <dbReference type="ARBA" id="ARBA00022989"/>
    </source>
</evidence>
<gene>
    <name evidence="7" type="primary">rrtA</name>
    <name evidence="7" type="ORF">ACFQ2X_09000</name>
</gene>
<keyword evidence="2 5" id="KW-0812">Transmembrane</keyword>
<proteinExistence type="predicted"/>
<dbReference type="RefSeq" id="WP_230436822.1">
    <property type="nucleotide sequence ID" value="NZ_CP087715.1"/>
</dbReference>
<accession>A0ABW3U866</accession>
<reference evidence="8" key="1">
    <citation type="journal article" date="2019" name="Int. J. Syst. Evol. Microbiol.">
        <title>The Global Catalogue of Microorganisms (GCM) 10K type strain sequencing project: providing services to taxonomists for standard genome sequencing and annotation.</title>
        <authorList>
            <consortium name="The Broad Institute Genomics Platform"/>
            <consortium name="The Broad Institute Genome Sequencing Center for Infectious Disease"/>
            <person name="Wu L."/>
            <person name="Ma J."/>
        </authorList>
    </citation>
    <scope>NUCLEOTIDE SEQUENCE [LARGE SCALE GENOMIC DNA]</scope>
    <source>
        <strain evidence="8">CCUG 54356</strain>
    </source>
</reference>
<dbReference type="InterPro" id="IPR035952">
    <property type="entry name" value="Rhomboid-like_sf"/>
</dbReference>
<dbReference type="InterPro" id="IPR023826">
    <property type="entry name" value="Rhom-like_SP_proteobac"/>
</dbReference>
<dbReference type="InterPro" id="IPR022764">
    <property type="entry name" value="Peptidase_S54_rhomboid_dom"/>
</dbReference>
<evidence type="ECO:0000256" key="5">
    <source>
        <dbReference type="SAM" id="Phobius"/>
    </source>
</evidence>
<keyword evidence="7" id="KW-0378">Hydrolase</keyword>
<dbReference type="GO" id="GO:0016787">
    <property type="term" value="F:hydrolase activity"/>
    <property type="evidence" value="ECO:0007669"/>
    <property type="project" value="UniProtKB-KW"/>
</dbReference>
<dbReference type="EC" id="3.4.21.-" evidence="7"/>
<evidence type="ECO:0000256" key="1">
    <source>
        <dbReference type="ARBA" id="ARBA00004141"/>
    </source>
</evidence>
<evidence type="ECO:0000256" key="2">
    <source>
        <dbReference type="ARBA" id="ARBA00022692"/>
    </source>
</evidence>
<keyword evidence="4 5" id="KW-0472">Membrane</keyword>
<dbReference type="Gene3D" id="1.20.1540.10">
    <property type="entry name" value="Rhomboid-like"/>
    <property type="match status" value="1"/>
</dbReference>
<evidence type="ECO:0000259" key="6">
    <source>
        <dbReference type="Pfam" id="PF01694"/>
    </source>
</evidence>
<comment type="caution">
    <text evidence="7">The sequence shown here is derived from an EMBL/GenBank/DDBJ whole genome shotgun (WGS) entry which is preliminary data.</text>
</comment>
<dbReference type="Pfam" id="PF01694">
    <property type="entry name" value="Rhomboid"/>
    <property type="match status" value="1"/>
</dbReference>
<feature type="transmembrane region" description="Helical" evidence="5">
    <location>
        <begin position="109"/>
        <end position="129"/>
    </location>
</feature>
<keyword evidence="3 5" id="KW-1133">Transmembrane helix</keyword>
<feature type="domain" description="Peptidase S54 rhomboid" evidence="6">
    <location>
        <begin position="44"/>
        <end position="186"/>
    </location>
</feature>
<feature type="transmembrane region" description="Helical" evidence="5">
    <location>
        <begin position="165"/>
        <end position="188"/>
    </location>
</feature>
<evidence type="ECO:0000256" key="4">
    <source>
        <dbReference type="ARBA" id="ARBA00023136"/>
    </source>
</evidence>
<keyword evidence="8" id="KW-1185">Reference proteome</keyword>
<evidence type="ECO:0000313" key="8">
    <source>
        <dbReference type="Proteomes" id="UP001597264"/>
    </source>
</evidence>
<dbReference type="Proteomes" id="UP001597264">
    <property type="component" value="Unassembled WGS sequence"/>
</dbReference>
<organism evidence="7 8">
    <name type="scientific">Microbulbifer celer</name>
    <dbReference type="NCBI Taxonomy" id="435905"/>
    <lineage>
        <taxon>Bacteria</taxon>
        <taxon>Pseudomonadati</taxon>
        <taxon>Pseudomonadota</taxon>
        <taxon>Gammaproteobacteria</taxon>
        <taxon>Cellvibrionales</taxon>
        <taxon>Microbulbiferaceae</taxon>
        <taxon>Microbulbifer</taxon>
    </lineage>
</organism>
<sequence length="211" mass="22666">MFLLFNRSGLAGPLYLLGIIASVWLCAPVLEPWLVYDRTAIAGGEIWRLLSGHLTHTNLHHLLLNSAGLALLWILHGMHYKIPRFFSAVALIGLGIGIGLYLISPDTDIYLGLSGVLHGLIIWGGMLDIRAGMRTGYLLVAGGWGKVMWEQWFGASGATAQMIDAAVAVDAHLLGAMFGTLLGIMSLIRAHRHAAAPFSLNTHSHEPGDGA</sequence>
<dbReference type="SUPFAM" id="SSF144091">
    <property type="entry name" value="Rhomboid-like"/>
    <property type="match status" value="1"/>
</dbReference>
<feature type="transmembrane region" description="Helical" evidence="5">
    <location>
        <begin position="12"/>
        <end position="30"/>
    </location>
</feature>